<dbReference type="InterPro" id="IPR029058">
    <property type="entry name" value="AB_hydrolase_fold"/>
</dbReference>
<protein>
    <recommendedName>
        <fullName evidence="3">AB hydrolase-1 domain-containing protein</fullName>
    </recommendedName>
</protein>
<sequence>MPAINVNDITFHYTDSGLPVDKEEYPTLFVIHGHTFHSGINEIFRPLFPVAGAHSLRIICIDRREYQGSTPYTTDELSVINEGTDAERLELLTLEGVYLALGIERLIRELHLPVRGGGALAGWSLGNVFSLAVINAISHLSLSEGVKTTLKVFIRTFIILDPPFQVLGLSSPPEDYSPLWDNDIPEAERGVAFASWISSYFIHDADTLGHRDPSKLNQRNPSSKTATTVKMTTEELLSVTDFLPGPKCDTAFGGHGPAYHSALRLNSQNALFDADPNINKWDFRSVVHLYGVESAWSIIYAVWALEEKDRASKRIKFRPIEGANHFSLSSDMSTSTPAEEYKMMWDEPEVTVAVLKECIAGV</sequence>
<dbReference type="AlphaFoldDB" id="A0A409XLA0"/>
<evidence type="ECO:0000313" key="2">
    <source>
        <dbReference type="Proteomes" id="UP000283269"/>
    </source>
</evidence>
<evidence type="ECO:0000313" key="1">
    <source>
        <dbReference type="EMBL" id="PPQ91542.1"/>
    </source>
</evidence>
<comment type="caution">
    <text evidence="1">The sequence shown here is derived from an EMBL/GenBank/DDBJ whole genome shotgun (WGS) entry which is preliminary data.</text>
</comment>
<dbReference type="EMBL" id="NHYD01001323">
    <property type="protein sequence ID" value="PPQ91542.1"/>
    <property type="molecule type" value="Genomic_DNA"/>
</dbReference>
<dbReference type="Proteomes" id="UP000283269">
    <property type="component" value="Unassembled WGS sequence"/>
</dbReference>
<reference evidence="1 2" key="1">
    <citation type="journal article" date="2018" name="Evol. Lett.">
        <title>Horizontal gene cluster transfer increased hallucinogenic mushroom diversity.</title>
        <authorList>
            <person name="Reynolds H.T."/>
            <person name="Vijayakumar V."/>
            <person name="Gluck-Thaler E."/>
            <person name="Korotkin H.B."/>
            <person name="Matheny P.B."/>
            <person name="Slot J.C."/>
        </authorList>
    </citation>
    <scope>NUCLEOTIDE SEQUENCE [LARGE SCALE GENOMIC DNA]</scope>
    <source>
        <strain evidence="1 2">2631</strain>
    </source>
</reference>
<dbReference type="InParanoid" id="A0A409XLA0"/>
<dbReference type="OrthoDB" id="3251587at2759"/>
<organism evidence="1 2">
    <name type="scientific">Psilocybe cyanescens</name>
    <dbReference type="NCBI Taxonomy" id="93625"/>
    <lineage>
        <taxon>Eukaryota</taxon>
        <taxon>Fungi</taxon>
        <taxon>Dikarya</taxon>
        <taxon>Basidiomycota</taxon>
        <taxon>Agaricomycotina</taxon>
        <taxon>Agaricomycetes</taxon>
        <taxon>Agaricomycetidae</taxon>
        <taxon>Agaricales</taxon>
        <taxon>Agaricineae</taxon>
        <taxon>Strophariaceae</taxon>
        <taxon>Psilocybe</taxon>
    </lineage>
</organism>
<dbReference type="Gene3D" id="3.40.50.1820">
    <property type="entry name" value="alpha/beta hydrolase"/>
    <property type="match status" value="1"/>
</dbReference>
<dbReference type="SUPFAM" id="SSF53474">
    <property type="entry name" value="alpha/beta-Hydrolases"/>
    <property type="match status" value="1"/>
</dbReference>
<accession>A0A409XLA0</accession>
<gene>
    <name evidence="1" type="ORF">CVT25_008810</name>
</gene>
<name>A0A409XLA0_PSICY</name>
<evidence type="ECO:0008006" key="3">
    <source>
        <dbReference type="Google" id="ProtNLM"/>
    </source>
</evidence>
<keyword evidence="2" id="KW-1185">Reference proteome</keyword>
<proteinExistence type="predicted"/>